<dbReference type="PANTHER" id="PTHR43531:SF11">
    <property type="entry name" value="METHYL-ACCEPTING CHEMOTAXIS PROTEIN 3"/>
    <property type="match status" value="1"/>
</dbReference>
<accession>A0A2W4CPH5</accession>
<evidence type="ECO:0000313" key="9">
    <source>
        <dbReference type="EMBL" id="PZM14519.1"/>
    </source>
</evidence>
<keyword evidence="2" id="KW-0145">Chemotaxis</keyword>
<evidence type="ECO:0000256" key="3">
    <source>
        <dbReference type="ARBA" id="ARBA00029447"/>
    </source>
</evidence>
<feature type="domain" description="HAMP" evidence="8">
    <location>
        <begin position="290"/>
        <end position="342"/>
    </location>
</feature>
<evidence type="ECO:0000256" key="5">
    <source>
        <dbReference type="SAM" id="MobiDB-lite"/>
    </source>
</evidence>
<comment type="caution">
    <text evidence="9">The sequence shown here is derived from an EMBL/GenBank/DDBJ whole genome shotgun (WGS) entry which is preliminary data.</text>
</comment>
<evidence type="ECO:0000256" key="4">
    <source>
        <dbReference type="PROSITE-ProRule" id="PRU00284"/>
    </source>
</evidence>
<dbReference type="GO" id="GO:0007165">
    <property type="term" value="P:signal transduction"/>
    <property type="evidence" value="ECO:0007669"/>
    <property type="project" value="UniProtKB-KW"/>
</dbReference>
<keyword evidence="6" id="KW-0472">Membrane</keyword>
<feature type="domain" description="Methyl-accepting transducer" evidence="7">
    <location>
        <begin position="347"/>
        <end position="576"/>
    </location>
</feature>
<feature type="region of interest" description="Disordered" evidence="5">
    <location>
        <begin position="267"/>
        <end position="287"/>
    </location>
</feature>
<proteinExistence type="inferred from homology"/>
<evidence type="ECO:0000259" key="7">
    <source>
        <dbReference type="PROSITE" id="PS50111"/>
    </source>
</evidence>
<evidence type="ECO:0000259" key="8">
    <source>
        <dbReference type="PROSITE" id="PS50885"/>
    </source>
</evidence>
<feature type="domain" description="HAMP" evidence="8">
    <location>
        <begin position="208"/>
        <end position="261"/>
    </location>
</feature>
<dbReference type="Gene3D" id="1.10.8.500">
    <property type="entry name" value="HAMP domain in histidine kinase"/>
    <property type="match status" value="1"/>
</dbReference>
<evidence type="ECO:0000256" key="2">
    <source>
        <dbReference type="ARBA" id="ARBA00022500"/>
    </source>
</evidence>
<dbReference type="Gene3D" id="1.10.287.950">
    <property type="entry name" value="Methyl-accepting chemotaxis protein"/>
    <property type="match status" value="1"/>
</dbReference>
<dbReference type="Proteomes" id="UP000248925">
    <property type="component" value="Unassembled WGS sequence"/>
</dbReference>
<dbReference type="Pfam" id="PF12729">
    <property type="entry name" value="4HB_MCP_1"/>
    <property type="match status" value="1"/>
</dbReference>
<dbReference type="GO" id="GO:0016020">
    <property type="term" value="C:membrane"/>
    <property type="evidence" value="ECO:0007669"/>
    <property type="project" value="UniProtKB-SubCell"/>
</dbReference>
<dbReference type="PROSITE" id="PS50111">
    <property type="entry name" value="CHEMOTAXIS_TRANSDUC_2"/>
    <property type="match status" value="1"/>
</dbReference>
<dbReference type="Pfam" id="PF00672">
    <property type="entry name" value="HAMP"/>
    <property type="match status" value="1"/>
</dbReference>
<dbReference type="OrthoDB" id="3378718at2"/>
<keyword evidence="10" id="KW-1185">Reference proteome</keyword>
<dbReference type="SUPFAM" id="SSF158472">
    <property type="entry name" value="HAMP domain-like"/>
    <property type="match status" value="1"/>
</dbReference>
<name>A0A2W4CPH5_9HYPH</name>
<keyword evidence="4" id="KW-0807">Transducer</keyword>
<dbReference type="InterPro" id="IPR003660">
    <property type="entry name" value="HAMP_dom"/>
</dbReference>
<comment type="similarity">
    <text evidence="3">Belongs to the methyl-accepting chemotaxis (MCP) protein family.</text>
</comment>
<evidence type="ECO:0000256" key="6">
    <source>
        <dbReference type="SAM" id="Phobius"/>
    </source>
</evidence>
<sequence length="653" mass="69323">MRVKIGLLLGLLFGLIVVVSAGQSLYAVVALNSIDAANSQLIDKRVPSFIQLGQLNSDVGHVRIAQSGLLMAGTAGADDFKQMLKKAQSAVADDRAKYEPLMVDQGDRDLYAEFSKDWASADAEWAKVLAALESGQQDKAMTLFAGESRSAYEKAGKAIQAAVDDLKQNAMDEGITTRNTVSMAEAATYVALVVSVIIGLGAMAISFLRVVRPVVRMTNFMGMLAKGDTVSEVPDSHRRDEIGAMAAAVKVFRDGMIHNKQLETAAEANRAKSDADRAAAQTKAEADATERLQQATSGLASGLKRLAAGDLSFELTEPFAPEFETLRHDLNTAVAQLGETLRSVAQSTGGIDTGTREISRSSDDLSKRTEQQAASLEETAAALDQITVNVANSSKRADEARTVAVQANTGAAQSGKVVANAVEAMHRIEQSSSQISNIIGVIDEIAFQTNLLALNAGVEAARAGEAGRGFAVVAQEVRELAQRSAKAAKEIKDLISTSSNEVESGVKLVRDTGEALRTIEQYIVTINYHMEAIATSAREQSTGLAEVNTAVNQMDQVTQQNAAMVEETNAASASLAEEAGRLRQLISQFSLGGDGNRVPTTAIRRQATPVKGSPVQALRDHRPVSSPARKMVADVARAYGGNTAAAKDSWEEF</sequence>
<keyword evidence="6" id="KW-0812">Transmembrane</keyword>
<dbReference type="InterPro" id="IPR024478">
    <property type="entry name" value="HlyB_4HB_MCP"/>
</dbReference>
<dbReference type="EMBL" id="PCDP01000033">
    <property type="protein sequence ID" value="PZM14519.1"/>
    <property type="molecule type" value="Genomic_DNA"/>
</dbReference>
<feature type="transmembrane region" description="Helical" evidence="6">
    <location>
        <begin position="186"/>
        <end position="211"/>
    </location>
</feature>
<organism evidence="9 10">
    <name type="scientific">Rhizobium tubonense</name>
    <dbReference type="NCBI Taxonomy" id="484088"/>
    <lineage>
        <taxon>Bacteria</taxon>
        <taxon>Pseudomonadati</taxon>
        <taxon>Pseudomonadota</taxon>
        <taxon>Alphaproteobacteria</taxon>
        <taxon>Hyphomicrobiales</taxon>
        <taxon>Rhizobiaceae</taxon>
        <taxon>Rhizobium/Agrobacterium group</taxon>
        <taxon>Rhizobium</taxon>
    </lineage>
</organism>
<feature type="compositionally biased region" description="Basic and acidic residues" evidence="5">
    <location>
        <begin position="354"/>
        <end position="370"/>
    </location>
</feature>
<dbReference type="AlphaFoldDB" id="A0A2W4CPH5"/>
<dbReference type="PANTHER" id="PTHR43531">
    <property type="entry name" value="PROTEIN ICFG"/>
    <property type="match status" value="1"/>
</dbReference>
<evidence type="ECO:0000256" key="1">
    <source>
        <dbReference type="ARBA" id="ARBA00004370"/>
    </source>
</evidence>
<evidence type="ECO:0000313" key="10">
    <source>
        <dbReference type="Proteomes" id="UP000248925"/>
    </source>
</evidence>
<dbReference type="InterPro" id="IPR004089">
    <property type="entry name" value="MCPsignal_dom"/>
</dbReference>
<comment type="subcellular location">
    <subcellularLocation>
        <location evidence="1">Membrane</location>
    </subcellularLocation>
</comment>
<dbReference type="RefSeq" id="WP_111160240.1">
    <property type="nucleotide sequence ID" value="NZ_PCDP01000033.1"/>
</dbReference>
<dbReference type="InterPro" id="IPR051310">
    <property type="entry name" value="MCP_chemotaxis"/>
</dbReference>
<reference evidence="9 10" key="1">
    <citation type="journal article" date="2018" name="Sci. Rep.">
        <title>Rhizobium tumorigenes sp. nov., a novel plant tumorigenic bacterium isolated from cane gall tumors on thornless blackberry.</title>
        <authorList>
            <person name="Kuzmanovi N."/>
            <person name="Smalla K."/>
            <person name="Gronow S."/>
            <person name="PuBawska J."/>
        </authorList>
    </citation>
    <scope>NUCLEOTIDE SEQUENCE [LARGE SCALE GENOMIC DNA]</scope>
    <source>
        <strain evidence="9 10">CCBAU 85046</strain>
    </source>
</reference>
<dbReference type="SMART" id="SM00283">
    <property type="entry name" value="MA"/>
    <property type="match status" value="1"/>
</dbReference>
<dbReference type="Pfam" id="PF00015">
    <property type="entry name" value="MCPsignal"/>
    <property type="match status" value="1"/>
</dbReference>
<dbReference type="CDD" id="cd11386">
    <property type="entry name" value="MCP_signal"/>
    <property type="match status" value="1"/>
</dbReference>
<gene>
    <name evidence="9" type="ORF">CPY51_10740</name>
</gene>
<dbReference type="GO" id="GO:0006935">
    <property type="term" value="P:chemotaxis"/>
    <property type="evidence" value="ECO:0007669"/>
    <property type="project" value="UniProtKB-KW"/>
</dbReference>
<protein>
    <submittedName>
        <fullName evidence="9">Chemotaxis protein</fullName>
    </submittedName>
</protein>
<dbReference type="SMART" id="SM00304">
    <property type="entry name" value="HAMP"/>
    <property type="match status" value="2"/>
</dbReference>
<dbReference type="SUPFAM" id="SSF58104">
    <property type="entry name" value="Methyl-accepting chemotaxis protein (MCP) signaling domain"/>
    <property type="match status" value="1"/>
</dbReference>
<dbReference type="FunFam" id="1.10.287.950:FF:000001">
    <property type="entry name" value="Methyl-accepting chemotaxis sensory transducer"/>
    <property type="match status" value="1"/>
</dbReference>
<dbReference type="PROSITE" id="PS50885">
    <property type="entry name" value="HAMP"/>
    <property type="match status" value="2"/>
</dbReference>
<feature type="region of interest" description="Disordered" evidence="5">
    <location>
        <begin position="345"/>
        <end position="370"/>
    </location>
</feature>
<keyword evidence="6" id="KW-1133">Transmembrane helix</keyword>